<comment type="cofactor">
    <cofactor evidence="11">
        <name>heme</name>
        <dbReference type="ChEBI" id="CHEBI:30413"/>
    </cofactor>
</comment>
<evidence type="ECO:0000256" key="8">
    <source>
        <dbReference type="ARBA" id="ARBA00023004"/>
    </source>
</evidence>
<keyword evidence="5 11" id="KW-0479">Metal-binding</keyword>
<evidence type="ECO:0000256" key="11">
    <source>
        <dbReference type="PIRSR" id="PIRSR602401-1"/>
    </source>
</evidence>
<evidence type="ECO:0000256" key="7">
    <source>
        <dbReference type="ARBA" id="ARBA00023002"/>
    </source>
</evidence>
<dbReference type="GO" id="GO:0020037">
    <property type="term" value="F:heme binding"/>
    <property type="evidence" value="ECO:0007669"/>
    <property type="project" value="InterPro"/>
</dbReference>
<comment type="caution">
    <text evidence="13">The sequence shown here is derived from an EMBL/GenBank/DDBJ whole genome shotgun (WGS) entry which is preliminary data.</text>
</comment>
<sequence>MKMKLYSMVSELKAMDVVMAVVAILIMSVIKQRKLAARNRGAMLWPVLGILPTLYINLDHIYDWVTEVLRRCGGTFPYHGASFCGAHGVVTSDPANVEYMLKTNFANFPKGRYFRERFIDFLGDGIFNADDESWKEQRKTASFEMHSSRFVAFSARTMTELVHGKLLKLLKMVPDSIDLQDVFLRFTFDNISAAAFGVDTGCLTVNQNEVLPVVPFAKAFEDATELTLFRFIVPPFVWRILKALNVGTEKKLRSAIEQVHEFVDKTVSDRRTELNESRGSNEKFDLLSRLVEEEQRTSAGNLRFSEKFIKDFCISFILAGRDTSSVALTWFFWLLEQNPRVESNILEELHDIINLRDIQIPDDEVVFSIEELKKMNYLQAALSEGLRLYPSVPIDFKEVLADDVLPDGSPVRKGGRVMYSIYSMGRMEEIWGKDCTEFVPERWLKNGGKFSGESHFKYTVFNAGPRLCVGKNFAYLQMKMVASAIILRYSVRPVDGQEICPKLTTTLYMKHGMQVRFVPRNE</sequence>
<feature type="binding site" description="axial binding residue" evidence="11">
    <location>
        <position position="468"/>
    </location>
    <ligand>
        <name>heme</name>
        <dbReference type="ChEBI" id="CHEBI:30413"/>
    </ligand>
    <ligandPart>
        <name>Fe</name>
        <dbReference type="ChEBI" id="CHEBI:18248"/>
    </ligandPart>
</feature>
<keyword evidence="9 12" id="KW-0503">Monooxygenase</keyword>
<name>A0A0K9NV54_ZOSMR</name>
<protein>
    <recommendedName>
        <fullName evidence="15">Cytochrome P450 86B1</fullName>
    </recommendedName>
</protein>
<dbReference type="AlphaFoldDB" id="A0A0K9NV54"/>
<dbReference type="Pfam" id="PF00067">
    <property type="entry name" value="p450"/>
    <property type="match status" value="1"/>
</dbReference>
<dbReference type="GO" id="GO:0004497">
    <property type="term" value="F:monooxygenase activity"/>
    <property type="evidence" value="ECO:0007669"/>
    <property type="project" value="UniProtKB-KW"/>
</dbReference>
<dbReference type="OrthoDB" id="1470350at2759"/>
<dbReference type="Proteomes" id="UP000036987">
    <property type="component" value="Unassembled WGS sequence"/>
</dbReference>
<evidence type="ECO:0000313" key="14">
    <source>
        <dbReference type="Proteomes" id="UP000036987"/>
    </source>
</evidence>
<dbReference type="STRING" id="29655.A0A0K9NV54"/>
<evidence type="ECO:0000256" key="2">
    <source>
        <dbReference type="ARBA" id="ARBA00010617"/>
    </source>
</evidence>
<evidence type="ECO:0000313" key="13">
    <source>
        <dbReference type="EMBL" id="KMZ60626.1"/>
    </source>
</evidence>
<dbReference type="InterPro" id="IPR036396">
    <property type="entry name" value="Cyt_P450_sf"/>
</dbReference>
<evidence type="ECO:0000256" key="3">
    <source>
        <dbReference type="ARBA" id="ARBA00022617"/>
    </source>
</evidence>
<evidence type="ECO:0000256" key="1">
    <source>
        <dbReference type="ARBA" id="ARBA00004167"/>
    </source>
</evidence>
<dbReference type="OMA" id="PPAFSYI"/>
<dbReference type="PANTHER" id="PTHR24296">
    <property type="entry name" value="CYTOCHROME P450"/>
    <property type="match status" value="1"/>
</dbReference>
<keyword evidence="6" id="KW-1133">Transmembrane helix</keyword>
<evidence type="ECO:0000256" key="9">
    <source>
        <dbReference type="ARBA" id="ARBA00023033"/>
    </source>
</evidence>
<evidence type="ECO:0000256" key="6">
    <source>
        <dbReference type="ARBA" id="ARBA00022989"/>
    </source>
</evidence>
<proteinExistence type="inferred from homology"/>
<comment type="similarity">
    <text evidence="2 12">Belongs to the cytochrome P450 family.</text>
</comment>
<dbReference type="EMBL" id="LFYR01001606">
    <property type="protein sequence ID" value="KMZ60626.1"/>
    <property type="molecule type" value="Genomic_DNA"/>
</dbReference>
<dbReference type="PROSITE" id="PS00086">
    <property type="entry name" value="CYTOCHROME_P450"/>
    <property type="match status" value="1"/>
</dbReference>
<accession>A0A0K9NV54</accession>
<keyword evidence="8 11" id="KW-0408">Iron</keyword>
<dbReference type="PRINTS" id="PR00385">
    <property type="entry name" value="P450"/>
</dbReference>
<dbReference type="GO" id="GO:0005506">
    <property type="term" value="F:iron ion binding"/>
    <property type="evidence" value="ECO:0007669"/>
    <property type="project" value="InterPro"/>
</dbReference>
<organism evidence="13 14">
    <name type="scientific">Zostera marina</name>
    <name type="common">Eelgrass</name>
    <dbReference type="NCBI Taxonomy" id="29655"/>
    <lineage>
        <taxon>Eukaryota</taxon>
        <taxon>Viridiplantae</taxon>
        <taxon>Streptophyta</taxon>
        <taxon>Embryophyta</taxon>
        <taxon>Tracheophyta</taxon>
        <taxon>Spermatophyta</taxon>
        <taxon>Magnoliopsida</taxon>
        <taxon>Liliopsida</taxon>
        <taxon>Zosteraceae</taxon>
        <taxon>Zostera</taxon>
    </lineage>
</organism>
<evidence type="ECO:0008006" key="15">
    <source>
        <dbReference type="Google" id="ProtNLM"/>
    </source>
</evidence>
<keyword evidence="3 11" id="KW-0349">Heme</keyword>
<dbReference type="PRINTS" id="PR00463">
    <property type="entry name" value="EP450I"/>
</dbReference>
<keyword evidence="4" id="KW-0812">Transmembrane</keyword>
<reference evidence="14" key="1">
    <citation type="journal article" date="2016" name="Nature">
        <title>The genome of the seagrass Zostera marina reveals angiosperm adaptation to the sea.</title>
        <authorList>
            <person name="Olsen J.L."/>
            <person name="Rouze P."/>
            <person name="Verhelst B."/>
            <person name="Lin Y.-C."/>
            <person name="Bayer T."/>
            <person name="Collen J."/>
            <person name="Dattolo E."/>
            <person name="De Paoli E."/>
            <person name="Dittami S."/>
            <person name="Maumus F."/>
            <person name="Michel G."/>
            <person name="Kersting A."/>
            <person name="Lauritano C."/>
            <person name="Lohaus R."/>
            <person name="Toepel M."/>
            <person name="Tonon T."/>
            <person name="Vanneste K."/>
            <person name="Amirebrahimi M."/>
            <person name="Brakel J."/>
            <person name="Bostroem C."/>
            <person name="Chovatia M."/>
            <person name="Grimwood J."/>
            <person name="Jenkins J.W."/>
            <person name="Jueterbock A."/>
            <person name="Mraz A."/>
            <person name="Stam W.T."/>
            <person name="Tice H."/>
            <person name="Bornberg-Bauer E."/>
            <person name="Green P.J."/>
            <person name="Pearson G.A."/>
            <person name="Procaccini G."/>
            <person name="Duarte C.M."/>
            <person name="Schmutz J."/>
            <person name="Reusch T.B.H."/>
            <person name="Van de Peer Y."/>
        </authorList>
    </citation>
    <scope>NUCLEOTIDE SEQUENCE [LARGE SCALE GENOMIC DNA]</scope>
    <source>
        <strain evidence="14">cv. Finnish</strain>
    </source>
</reference>
<keyword evidence="14" id="KW-1185">Reference proteome</keyword>
<dbReference type="InterPro" id="IPR002401">
    <property type="entry name" value="Cyt_P450_E_grp-I"/>
</dbReference>
<dbReference type="SUPFAM" id="SSF48264">
    <property type="entry name" value="Cytochrome P450"/>
    <property type="match status" value="1"/>
</dbReference>
<gene>
    <name evidence="13" type="ORF">ZOSMA_58G00840</name>
</gene>
<dbReference type="FunFam" id="1.10.630.10:FF:000044">
    <property type="entry name" value="Cytochrome P450"/>
    <property type="match status" value="1"/>
</dbReference>
<dbReference type="Gene3D" id="1.10.630.10">
    <property type="entry name" value="Cytochrome P450"/>
    <property type="match status" value="1"/>
</dbReference>
<keyword evidence="7 12" id="KW-0560">Oxidoreductase</keyword>
<dbReference type="GO" id="GO:0006629">
    <property type="term" value="P:lipid metabolic process"/>
    <property type="evidence" value="ECO:0007669"/>
    <property type="project" value="UniProtKB-ARBA"/>
</dbReference>
<keyword evidence="10" id="KW-0472">Membrane</keyword>
<evidence type="ECO:0000256" key="12">
    <source>
        <dbReference type="RuleBase" id="RU000461"/>
    </source>
</evidence>
<evidence type="ECO:0000256" key="5">
    <source>
        <dbReference type="ARBA" id="ARBA00022723"/>
    </source>
</evidence>
<evidence type="ECO:0000256" key="4">
    <source>
        <dbReference type="ARBA" id="ARBA00022692"/>
    </source>
</evidence>
<comment type="subcellular location">
    <subcellularLocation>
        <location evidence="1">Membrane</location>
        <topology evidence="1">Single-pass membrane protein</topology>
    </subcellularLocation>
</comment>
<dbReference type="InterPro" id="IPR001128">
    <property type="entry name" value="Cyt_P450"/>
</dbReference>
<evidence type="ECO:0000256" key="10">
    <source>
        <dbReference type="ARBA" id="ARBA00023136"/>
    </source>
</evidence>
<dbReference type="GO" id="GO:0016020">
    <property type="term" value="C:membrane"/>
    <property type="evidence" value="ECO:0007669"/>
    <property type="project" value="UniProtKB-SubCell"/>
</dbReference>
<dbReference type="InterPro" id="IPR017972">
    <property type="entry name" value="Cyt_P450_CS"/>
</dbReference>
<dbReference type="GO" id="GO:0016705">
    <property type="term" value="F:oxidoreductase activity, acting on paired donors, with incorporation or reduction of molecular oxygen"/>
    <property type="evidence" value="ECO:0007669"/>
    <property type="project" value="InterPro"/>
</dbReference>
<dbReference type="CDD" id="cd11064">
    <property type="entry name" value="CYP86A"/>
    <property type="match status" value="1"/>
</dbReference>